<comment type="catalytic activity">
    <reaction evidence="7">
        <text>(6R)-5,10-methylene-5,6,7,8-tetrahydrofolate + glycine + H2O = (6S)-5,6,7,8-tetrahydrofolate + L-serine</text>
        <dbReference type="Rhea" id="RHEA:15481"/>
        <dbReference type="ChEBI" id="CHEBI:15377"/>
        <dbReference type="ChEBI" id="CHEBI:15636"/>
        <dbReference type="ChEBI" id="CHEBI:33384"/>
        <dbReference type="ChEBI" id="CHEBI:57305"/>
        <dbReference type="ChEBI" id="CHEBI:57453"/>
        <dbReference type="EC" id="2.1.2.1"/>
    </reaction>
</comment>
<comment type="subunit">
    <text evidence="7">Homodimer.</text>
</comment>
<dbReference type="CDD" id="cd00378">
    <property type="entry name" value="SHMT"/>
    <property type="match status" value="1"/>
</dbReference>
<reference evidence="9 10" key="1">
    <citation type="submission" date="2023-03" db="EMBL/GenBank/DDBJ databases">
        <title>Bacillus Genome Sequencing.</title>
        <authorList>
            <person name="Dunlap C."/>
        </authorList>
    </citation>
    <scope>NUCLEOTIDE SEQUENCE [LARGE SCALE GENOMIC DNA]</scope>
    <source>
        <strain evidence="9 10">B-4107</strain>
    </source>
</reference>
<organism evidence="9 10">
    <name type="scientific">Shouchella miscanthi</name>
    <dbReference type="NCBI Taxonomy" id="2598861"/>
    <lineage>
        <taxon>Bacteria</taxon>
        <taxon>Bacillati</taxon>
        <taxon>Bacillota</taxon>
        <taxon>Bacilli</taxon>
        <taxon>Bacillales</taxon>
        <taxon>Bacillaceae</taxon>
        <taxon>Shouchella</taxon>
    </lineage>
</organism>
<comment type="cofactor">
    <cofactor evidence="1 7">
        <name>pyridoxal 5'-phosphate</name>
        <dbReference type="ChEBI" id="CHEBI:597326"/>
    </cofactor>
</comment>
<accession>A0ABU6NJB4</accession>
<feature type="binding site" evidence="7">
    <location>
        <position position="117"/>
    </location>
    <ligand>
        <name>(6S)-5,6,7,8-tetrahydrofolate</name>
        <dbReference type="ChEBI" id="CHEBI:57453"/>
    </ligand>
</feature>
<evidence type="ECO:0000256" key="1">
    <source>
        <dbReference type="ARBA" id="ARBA00001933"/>
    </source>
</evidence>
<dbReference type="SUPFAM" id="SSF53383">
    <property type="entry name" value="PLP-dependent transferases"/>
    <property type="match status" value="1"/>
</dbReference>
<evidence type="ECO:0000313" key="10">
    <source>
        <dbReference type="Proteomes" id="UP001341820"/>
    </source>
</evidence>
<dbReference type="NCBIfam" id="NF000586">
    <property type="entry name" value="PRK00011.1"/>
    <property type="match status" value="1"/>
</dbReference>
<keyword evidence="10" id="KW-1185">Reference proteome</keyword>
<dbReference type="InterPro" id="IPR049943">
    <property type="entry name" value="Ser_HO-MeTrfase-like"/>
</dbReference>
<gene>
    <name evidence="7" type="primary">glyA</name>
    <name evidence="9" type="ORF">P5F74_09190</name>
</gene>
<feature type="domain" description="Serine hydroxymethyltransferase-like" evidence="8">
    <location>
        <begin position="4"/>
        <end position="384"/>
    </location>
</feature>
<dbReference type="InterPro" id="IPR039429">
    <property type="entry name" value="SHMT-like_dom"/>
</dbReference>
<evidence type="ECO:0000256" key="7">
    <source>
        <dbReference type="HAMAP-Rule" id="MF_00051"/>
    </source>
</evidence>
<dbReference type="InterPro" id="IPR019798">
    <property type="entry name" value="Ser_HO-MeTrfase_PLP_BS"/>
</dbReference>
<comment type="function">
    <text evidence="7">Catalyzes the reversible interconversion of serine and glycine with tetrahydrofolate (THF) serving as the one-carbon carrier. This reaction serves as the major source of one-carbon groups required for the biosynthesis of purines, thymidylate, methionine, and other important biomolecules. Also exhibits THF-independent aldolase activity toward beta-hydroxyamino acids, producing glycine and aldehydes, via a retro-aldol mechanism.</text>
</comment>
<feature type="site" description="Plays an important role in substrate specificity" evidence="7">
    <location>
        <position position="225"/>
    </location>
</feature>
<sequence>MTNLKTQDPTLFEAIELELGRQRDKIELIASENFVSEAVMEAQGSVLTNKYAEGYPGRRYYGGCEYVDIAENIARDRAKKLFDAHYVNVQPHSGAQANMGVYFTILEHGDTVLGMNLSHGGHLTHGSPVNFSGVQYNFVEYGVREEDQRIDYDVVRQIAIEHKPKLIVAGASAYPRAIDFKKFREIADEVGAYLMVDMAHIAGLVAAGLHQNPVPYAHFVTTTTHKTLRGPRGGMILCNEETGEEFGKKLDKSIFPGIQGGPLMHVIAAKAVSFGEALANDFKAYGKAIIENAQRLGQTLQEEGVNIVSGGTDNHLVLLDLRSLQLTGKVAEKALDSVGITTNKNTIPYDPEKPFVTSGIRIGTAAVTSRGLGVDDMDEIAKLIALTLKNVENEEVLNQVRERVAALTAKFPMYPNL</sequence>
<comment type="subcellular location">
    <subcellularLocation>
        <location evidence="7">Cytoplasm</location>
    </subcellularLocation>
</comment>
<dbReference type="Proteomes" id="UP001341820">
    <property type="component" value="Unassembled WGS sequence"/>
</dbReference>
<evidence type="ECO:0000259" key="8">
    <source>
        <dbReference type="Pfam" id="PF00464"/>
    </source>
</evidence>
<dbReference type="EMBL" id="JAROAS010000016">
    <property type="protein sequence ID" value="MED4128301.1"/>
    <property type="molecule type" value="Genomic_DNA"/>
</dbReference>
<evidence type="ECO:0000256" key="3">
    <source>
        <dbReference type="ARBA" id="ARBA00022563"/>
    </source>
</evidence>
<evidence type="ECO:0000256" key="5">
    <source>
        <dbReference type="ARBA" id="ARBA00022679"/>
    </source>
</evidence>
<dbReference type="RefSeq" id="WP_060704449.1">
    <property type="nucleotide sequence ID" value="NZ_CP042163.1"/>
</dbReference>
<dbReference type="Pfam" id="PF00464">
    <property type="entry name" value="SHMT"/>
    <property type="match status" value="1"/>
</dbReference>
<dbReference type="PANTHER" id="PTHR11680">
    <property type="entry name" value="SERINE HYDROXYMETHYLTRANSFERASE"/>
    <property type="match status" value="1"/>
</dbReference>
<keyword evidence="4 7" id="KW-0028">Amino-acid biosynthesis</keyword>
<dbReference type="EC" id="2.1.2.1" evidence="7"/>
<name>A0ABU6NJB4_9BACI</name>
<dbReference type="InterPro" id="IPR015421">
    <property type="entry name" value="PyrdxlP-dep_Trfase_major"/>
</dbReference>
<protein>
    <recommendedName>
        <fullName evidence="7">Serine hydroxymethyltransferase</fullName>
        <shortName evidence="7">SHMT</shortName>
        <shortName evidence="7">Serine methylase</shortName>
        <ecNumber evidence="7">2.1.2.1</ecNumber>
    </recommendedName>
</protein>
<evidence type="ECO:0000256" key="4">
    <source>
        <dbReference type="ARBA" id="ARBA00022605"/>
    </source>
</evidence>
<feature type="binding site" evidence="7">
    <location>
        <position position="244"/>
    </location>
    <ligand>
        <name>(6S)-5,6,7,8-tetrahydrofolate</name>
        <dbReference type="ChEBI" id="CHEBI:57453"/>
    </ligand>
</feature>
<dbReference type="InterPro" id="IPR015424">
    <property type="entry name" value="PyrdxlP-dep_Trfase"/>
</dbReference>
<dbReference type="Gene3D" id="3.90.1150.10">
    <property type="entry name" value="Aspartate Aminotransferase, domain 1"/>
    <property type="match status" value="1"/>
</dbReference>
<dbReference type="Gene3D" id="3.40.640.10">
    <property type="entry name" value="Type I PLP-dependent aspartate aminotransferase-like (Major domain)"/>
    <property type="match status" value="1"/>
</dbReference>
<dbReference type="PANTHER" id="PTHR11680:SF35">
    <property type="entry name" value="SERINE HYDROXYMETHYLTRANSFERASE 1"/>
    <property type="match status" value="1"/>
</dbReference>
<keyword evidence="5 7" id="KW-0808">Transferase</keyword>
<feature type="binding site" evidence="7">
    <location>
        <begin position="121"/>
        <end position="123"/>
    </location>
    <ligand>
        <name>(6S)-5,6,7,8-tetrahydrofolate</name>
        <dbReference type="ChEBI" id="CHEBI:57453"/>
    </ligand>
</feature>
<comment type="pathway">
    <text evidence="7">One-carbon metabolism; tetrahydrofolate interconversion.</text>
</comment>
<comment type="caution">
    <text evidence="7">Lacks conserved residue(s) required for the propagation of feature annotation.</text>
</comment>
<comment type="pathway">
    <text evidence="7">Amino-acid biosynthesis; glycine biosynthesis; glycine from L-serine: step 1/1.</text>
</comment>
<keyword evidence="6 7" id="KW-0663">Pyridoxal phosphate</keyword>
<evidence type="ECO:0000256" key="6">
    <source>
        <dbReference type="ARBA" id="ARBA00022898"/>
    </source>
</evidence>
<proteinExistence type="inferred from homology"/>
<comment type="caution">
    <text evidence="9">The sequence shown here is derived from an EMBL/GenBank/DDBJ whole genome shotgun (WGS) entry which is preliminary data.</text>
</comment>
<dbReference type="InterPro" id="IPR015422">
    <property type="entry name" value="PyrdxlP-dep_Trfase_small"/>
</dbReference>
<feature type="modified residue" description="N6-(pyridoxal phosphate)lysine" evidence="7">
    <location>
        <position position="226"/>
    </location>
</feature>
<evidence type="ECO:0000256" key="2">
    <source>
        <dbReference type="ARBA" id="ARBA00006376"/>
    </source>
</evidence>
<dbReference type="PIRSF" id="PIRSF000412">
    <property type="entry name" value="SHMT"/>
    <property type="match status" value="1"/>
</dbReference>
<dbReference type="PROSITE" id="PS00096">
    <property type="entry name" value="SHMT"/>
    <property type="match status" value="1"/>
</dbReference>
<dbReference type="HAMAP" id="MF_00051">
    <property type="entry name" value="SHMT"/>
    <property type="match status" value="1"/>
</dbReference>
<dbReference type="InterPro" id="IPR001085">
    <property type="entry name" value="Ser_HO-MeTrfase"/>
</dbReference>
<keyword evidence="3 7" id="KW-0554">One-carbon metabolism</keyword>
<keyword evidence="7" id="KW-0963">Cytoplasm</keyword>
<comment type="similarity">
    <text evidence="2 7">Belongs to the SHMT family.</text>
</comment>
<evidence type="ECO:0000313" key="9">
    <source>
        <dbReference type="EMBL" id="MED4128301.1"/>
    </source>
</evidence>